<keyword evidence="6" id="KW-0067">ATP-binding</keyword>
<evidence type="ECO:0000259" key="10">
    <source>
        <dbReference type="Pfam" id="PF23559"/>
    </source>
</evidence>
<organism evidence="11 12">
    <name type="scientific">Rhododendron griersonianum</name>
    <dbReference type="NCBI Taxonomy" id="479676"/>
    <lineage>
        <taxon>Eukaryota</taxon>
        <taxon>Viridiplantae</taxon>
        <taxon>Streptophyta</taxon>
        <taxon>Embryophyta</taxon>
        <taxon>Tracheophyta</taxon>
        <taxon>Spermatophyta</taxon>
        <taxon>Magnoliopsida</taxon>
        <taxon>eudicotyledons</taxon>
        <taxon>Gunneridae</taxon>
        <taxon>Pentapetalae</taxon>
        <taxon>asterids</taxon>
        <taxon>Ericales</taxon>
        <taxon>Ericaceae</taxon>
        <taxon>Ericoideae</taxon>
        <taxon>Rhodoreae</taxon>
        <taxon>Rhododendron</taxon>
    </lineage>
</organism>
<reference evidence="11" key="1">
    <citation type="submission" date="2020-08" db="EMBL/GenBank/DDBJ databases">
        <title>Plant Genome Project.</title>
        <authorList>
            <person name="Zhang R.-G."/>
        </authorList>
    </citation>
    <scope>NUCLEOTIDE SEQUENCE</scope>
    <source>
        <strain evidence="11">WSP0</strain>
        <tissue evidence="11">Leaf</tissue>
    </source>
</reference>
<keyword evidence="2" id="KW-0433">Leucine-rich repeat</keyword>
<evidence type="ECO:0000259" key="8">
    <source>
        <dbReference type="Pfam" id="PF00931"/>
    </source>
</evidence>
<evidence type="ECO:0000256" key="7">
    <source>
        <dbReference type="SAM" id="MobiDB-lite"/>
    </source>
</evidence>
<dbReference type="Gene3D" id="1.10.10.10">
    <property type="entry name" value="Winged helix-like DNA-binding domain superfamily/Winged helix DNA-binding domain"/>
    <property type="match status" value="1"/>
</dbReference>
<dbReference type="SUPFAM" id="SSF52540">
    <property type="entry name" value="P-loop containing nucleoside triphosphate hydrolases"/>
    <property type="match status" value="1"/>
</dbReference>
<evidence type="ECO:0000259" key="9">
    <source>
        <dbReference type="Pfam" id="PF10536"/>
    </source>
</evidence>
<dbReference type="InterPro" id="IPR001611">
    <property type="entry name" value="Leu-rich_rpt"/>
</dbReference>
<evidence type="ECO:0000256" key="3">
    <source>
        <dbReference type="ARBA" id="ARBA00022737"/>
    </source>
</evidence>
<dbReference type="GO" id="GO:0051607">
    <property type="term" value="P:defense response to virus"/>
    <property type="evidence" value="ECO:0007669"/>
    <property type="project" value="UniProtKB-ARBA"/>
</dbReference>
<dbReference type="Gene3D" id="3.40.50.300">
    <property type="entry name" value="P-loop containing nucleotide triphosphate hydrolases"/>
    <property type="match status" value="1"/>
</dbReference>
<dbReference type="InterPro" id="IPR002182">
    <property type="entry name" value="NB-ARC"/>
</dbReference>
<keyword evidence="12" id="KW-1185">Reference proteome</keyword>
<dbReference type="PRINTS" id="PR00364">
    <property type="entry name" value="DISEASERSIST"/>
</dbReference>
<feature type="domain" description="Aminotransferase-like plant mobile" evidence="9">
    <location>
        <begin position="874"/>
        <end position="1004"/>
    </location>
</feature>
<dbReference type="FunFam" id="1.10.10.10:FF:000322">
    <property type="entry name" value="Probable disease resistance protein At1g63360"/>
    <property type="match status" value="1"/>
</dbReference>
<dbReference type="GO" id="GO:0043531">
    <property type="term" value="F:ADP binding"/>
    <property type="evidence" value="ECO:0007669"/>
    <property type="project" value="InterPro"/>
</dbReference>
<dbReference type="InterPro" id="IPR019557">
    <property type="entry name" value="AminoTfrase-like_pln_mobile"/>
</dbReference>
<evidence type="ECO:0000256" key="4">
    <source>
        <dbReference type="ARBA" id="ARBA00022741"/>
    </source>
</evidence>
<dbReference type="PROSITE" id="PS51450">
    <property type="entry name" value="LRR"/>
    <property type="match status" value="1"/>
</dbReference>
<dbReference type="Gene3D" id="1.10.8.430">
    <property type="entry name" value="Helical domain of apoptotic protease-activating factors"/>
    <property type="match status" value="1"/>
</dbReference>
<dbReference type="InterPro" id="IPR050905">
    <property type="entry name" value="Plant_NBS-LRR"/>
</dbReference>
<dbReference type="Pfam" id="PF00931">
    <property type="entry name" value="NB-ARC"/>
    <property type="match status" value="1"/>
</dbReference>
<sequence>MAEVAAACTQPVCEIGKCLWAPIAKRINYARKLSKNWQALCKKASELGIKRNDIVNLINIMNMQKTPTEECDAWRTEVVEMENKIETIKQEFNVEKKCVGGLCPDIFARMELGKRVVNMINDIDVLLEKSKFKRGFLVDSPPVIVEKKPGPDSTLSTSAYNTLGMVLDKIRDESTPKIGIWGMGGVGKTTVLQLLNNTPEIEAMFDHVIWVTVSKSPSIRMVQEEVVRRLKIKLDGGDSDETIASRLFHELDSKKYLLILDDVWEMVDLAVVGLPNPNKDNGCKLVLTTRNLEVCRKMGTYTEIKVKVLSEEEALEMFYTNVGDVARLPAIKELAKSIVKECNSLPLALKVVSGALRKEANVNVWSNFLRELRSPATSFIEDLNEKVFKVLKVSYDHLKNTQNKKCLLFCGLYPEDSNIKKLELIEYWKAEGILYRKLTLEEARDKGEAILQALIDASLLEKCDERNDNHVKMHDVVRDLVLAMTSPEGGEESTHLVRAGISSEKMPEEAEWKKATRISFMEHDLRNLPESSDCPELLTLLLQGNKNLDVIPETFFDNMPNLRVLDLSHTGIKSLPTSILKLYNLRELVLLGCKNLEALPVGMISRLSQIEVFKLAGGLSNESTDIVAKELSDLSSLSFLEFDFQRVDNLQYFLQHSRPWKQRTLTVFGLAVGRNFQMEGRQKEQYKRCLSYQVSGGEEMGSGLPSAIEDALNRSDYFLLKGRAKLNSLSEVGAQNTYELRYCNIQECVALENVANRNGLQTGAFPNLERLLLFDLRNLKSILCLETEEGQLLPPTPPNLNSFTNLKTLELVGCPRIEQVFSSGFMVQQLSNLKVLYVCECQGLKGMVPDDEKIEYEALPKLKLLVLFELPEFVSFFKGLSVDGQAIIWKENKDIYTLCENVLGRKLTPKGCDSSAIKFKWLRDTFEELEDGATEDDVMLSTFVLPNNSGSNVPGIYLTLLEDFEGIRRLSWGSSMLALLIENLKKDPSKCDVVNLGGNAALLQRICTHVVGVPSCDLTPQLPSLFKVSENYSAQWEHLIGVLDFEDAALPNELDVHEEMEQLREVEQQHLNEELPSRVGGQEQSRVRKQRMAQAKATFRICTPVDGVPSCDLTPQLPSLFKVSENYSAQWEHLIGVLDFEDAALPNELDVHEEREQLREVEQQHLKEELPSRVGGQEQSRVRKQRMAQAKATFVPRRSIRLQTKRGNEE</sequence>
<proteinExistence type="inferred from homology"/>
<comment type="similarity">
    <text evidence="1">Belongs to the disease resistance NB-LRR family.</text>
</comment>
<dbReference type="Gene3D" id="3.80.10.10">
    <property type="entry name" value="Ribonuclease Inhibitor"/>
    <property type="match status" value="2"/>
</dbReference>
<dbReference type="Proteomes" id="UP000823749">
    <property type="component" value="Chromosome 4"/>
</dbReference>
<dbReference type="PANTHER" id="PTHR33463">
    <property type="entry name" value="NB-ARC DOMAIN-CONTAINING PROTEIN-RELATED"/>
    <property type="match status" value="1"/>
</dbReference>
<dbReference type="GO" id="GO:0005524">
    <property type="term" value="F:ATP binding"/>
    <property type="evidence" value="ECO:0007669"/>
    <property type="project" value="UniProtKB-KW"/>
</dbReference>
<dbReference type="InterPro" id="IPR036388">
    <property type="entry name" value="WH-like_DNA-bd_sf"/>
</dbReference>
<evidence type="ECO:0008006" key="13">
    <source>
        <dbReference type="Google" id="ProtNLM"/>
    </source>
</evidence>
<feature type="domain" description="Disease resistance protein winged helix" evidence="10">
    <location>
        <begin position="412"/>
        <end position="481"/>
    </location>
</feature>
<dbReference type="PANTHER" id="PTHR33463:SF209">
    <property type="entry name" value="DISEASE RESISTANCE PROTEIN RPS2-LIKE"/>
    <property type="match status" value="1"/>
</dbReference>
<protein>
    <recommendedName>
        <fullName evidence="13">NB-ARC domain-containing protein</fullName>
    </recommendedName>
</protein>
<dbReference type="InterPro" id="IPR058922">
    <property type="entry name" value="WHD_DRP"/>
</dbReference>
<feature type="domain" description="NB-ARC" evidence="8">
    <location>
        <begin position="167"/>
        <end position="323"/>
    </location>
</feature>
<dbReference type="AlphaFoldDB" id="A0AAV6KRI7"/>
<dbReference type="InterPro" id="IPR032675">
    <property type="entry name" value="LRR_dom_sf"/>
</dbReference>
<evidence type="ECO:0000256" key="5">
    <source>
        <dbReference type="ARBA" id="ARBA00022821"/>
    </source>
</evidence>
<evidence type="ECO:0000256" key="2">
    <source>
        <dbReference type="ARBA" id="ARBA00022614"/>
    </source>
</evidence>
<feature type="region of interest" description="Disordered" evidence="7">
    <location>
        <begin position="1164"/>
        <end position="1210"/>
    </location>
</feature>
<dbReference type="FunFam" id="3.40.50.300:FF:001091">
    <property type="entry name" value="Probable disease resistance protein At1g61300"/>
    <property type="match status" value="1"/>
</dbReference>
<dbReference type="Pfam" id="PF13855">
    <property type="entry name" value="LRR_8"/>
    <property type="match status" value="1"/>
</dbReference>
<keyword evidence="5" id="KW-0611">Plant defense</keyword>
<gene>
    <name evidence="11" type="ORF">RHGRI_012711</name>
</gene>
<dbReference type="InterPro" id="IPR042197">
    <property type="entry name" value="Apaf_helical"/>
</dbReference>
<dbReference type="Pfam" id="PF23559">
    <property type="entry name" value="WHD_DRP"/>
    <property type="match status" value="1"/>
</dbReference>
<keyword evidence="4" id="KW-0547">Nucleotide-binding</keyword>
<evidence type="ECO:0000256" key="1">
    <source>
        <dbReference type="ARBA" id="ARBA00008894"/>
    </source>
</evidence>
<evidence type="ECO:0000256" key="6">
    <source>
        <dbReference type="ARBA" id="ARBA00022840"/>
    </source>
</evidence>
<name>A0AAV6KRI7_9ERIC</name>
<dbReference type="InterPro" id="IPR027417">
    <property type="entry name" value="P-loop_NTPase"/>
</dbReference>
<evidence type="ECO:0000313" key="12">
    <source>
        <dbReference type="Proteomes" id="UP000823749"/>
    </source>
</evidence>
<comment type="caution">
    <text evidence="11">The sequence shown here is derived from an EMBL/GenBank/DDBJ whole genome shotgun (WGS) entry which is preliminary data.</text>
</comment>
<keyword evidence="3" id="KW-0677">Repeat</keyword>
<dbReference type="Pfam" id="PF10536">
    <property type="entry name" value="PMD"/>
    <property type="match status" value="1"/>
</dbReference>
<dbReference type="EMBL" id="JACTNZ010000004">
    <property type="protein sequence ID" value="KAG5555265.1"/>
    <property type="molecule type" value="Genomic_DNA"/>
</dbReference>
<evidence type="ECO:0000313" key="11">
    <source>
        <dbReference type="EMBL" id="KAG5555265.1"/>
    </source>
</evidence>
<dbReference type="SUPFAM" id="SSF52058">
    <property type="entry name" value="L domain-like"/>
    <property type="match status" value="1"/>
</dbReference>
<accession>A0AAV6KRI7</accession>